<accession>A0A554WYA8</accession>
<keyword evidence="1 4" id="KW-0662">Pyridine nucleotide biosynthesis</keyword>
<comment type="caution">
    <text evidence="8">The sequence shown here is derived from an EMBL/GenBank/DDBJ whole genome shotgun (WGS) entry which is preliminary data.</text>
</comment>
<feature type="binding site" evidence="4">
    <location>
        <position position="123"/>
    </location>
    <ligand>
        <name>pyridoxal 5'-phosphate</name>
        <dbReference type="ChEBI" id="CHEBI:597326"/>
    </ligand>
</feature>
<keyword evidence="2 4" id="KW-0378">Hydrolase</keyword>
<evidence type="ECO:0000256" key="5">
    <source>
        <dbReference type="NCBIfam" id="TIGR01814"/>
    </source>
</evidence>
<sequence length="455" mass="48326">MVTGCPASTPSCANASIDRPISSQRCPTLDDCRALDAADPLRPLRDQFDLPAGVIYLDGNSLGPLPHATAARVQDVVRAGWGQGLIRSWNAAGWFTLPQRVGDLIGRLIGAGPGETVATDSTSINLFKVLSLAMHLQRRRDAGRRVLVSERSNFPTDLYVAEALCRDHGWTLRLIDGDPRETLPAALGPDVGMVMLTHVNYRTGAMHDMAAVTAAAHAAGALMVWDLAHSAGAVPVDLNGADADFAVGCGYKYLNGGPGAPAFAWVNPRLGAGFGADDWPALTGWWGHAAPFAFTPDFQPAPGVQRLLCGTQPILSLAALEVGVRTVLAAEPLGGLAALRRKSLALTELFITLVEARCAGHGLALVTPRAPERRGSQVCLTRAEGGYAIVQALIARGVIGDFRAGDAHQPDILRFGFAPLYVGFEDVWHAVDHLYQVLQTGAWRDPALQRPQAVT</sequence>
<dbReference type="AlphaFoldDB" id="A0A554WYA8"/>
<feature type="binding site" evidence="4">
    <location>
        <position position="122"/>
    </location>
    <ligand>
        <name>pyridoxal 5'-phosphate</name>
        <dbReference type="ChEBI" id="CHEBI:597326"/>
    </ligand>
</feature>
<evidence type="ECO:0000256" key="6">
    <source>
        <dbReference type="PIRNR" id="PIRNR038800"/>
    </source>
</evidence>
<dbReference type="OrthoDB" id="9812626at2"/>
<feature type="modified residue" description="N6-(pyridoxal phosphate)lysine" evidence="4">
    <location>
        <position position="252"/>
    </location>
</feature>
<keyword evidence="9" id="KW-1185">Reference proteome</keyword>
<comment type="pathway">
    <text evidence="4 6">Cofactor biosynthesis; NAD(+) biosynthesis; quinolinate from L-kynurenine: step 2/3.</text>
</comment>
<comment type="catalytic activity">
    <reaction evidence="6">
        <text>3-hydroxy-L-kynurenine + H2O = 3-hydroxyanthranilate + L-alanine + H(+)</text>
        <dbReference type="Rhea" id="RHEA:25143"/>
        <dbReference type="ChEBI" id="CHEBI:15377"/>
        <dbReference type="ChEBI" id="CHEBI:15378"/>
        <dbReference type="ChEBI" id="CHEBI:36559"/>
        <dbReference type="ChEBI" id="CHEBI:57972"/>
        <dbReference type="ChEBI" id="CHEBI:58125"/>
        <dbReference type="EC" id="3.7.1.3"/>
    </reaction>
</comment>
<dbReference type="Gene3D" id="3.40.640.10">
    <property type="entry name" value="Type I PLP-dependent aspartate aminotransferase-like (Major domain)"/>
    <property type="match status" value="1"/>
</dbReference>
<keyword evidence="3 4" id="KW-0663">Pyridoxal phosphate</keyword>
<comment type="function">
    <text evidence="4 6">Catalyzes the cleavage of L-kynurenine (L-Kyn) and L-3-hydroxykynurenine (L-3OHKyn) into anthranilic acid (AA) and 3-hydroxyanthranilic acid (3-OHAA), respectively.</text>
</comment>
<dbReference type="InterPro" id="IPR015421">
    <property type="entry name" value="PyrdxlP-dep_Trfase_major"/>
</dbReference>
<dbReference type="InterPro" id="IPR000192">
    <property type="entry name" value="Aminotrans_V_dom"/>
</dbReference>
<comment type="catalytic activity">
    <reaction evidence="4 6">
        <text>L-kynurenine + H2O = anthranilate + L-alanine + H(+)</text>
        <dbReference type="Rhea" id="RHEA:16813"/>
        <dbReference type="ChEBI" id="CHEBI:15377"/>
        <dbReference type="ChEBI" id="CHEBI:15378"/>
        <dbReference type="ChEBI" id="CHEBI:16567"/>
        <dbReference type="ChEBI" id="CHEBI:57959"/>
        <dbReference type="ChEBI" id="CHEBI:57972"/>
        <dbReference type="EC" id="3.7.1.3"/>
    </reaction>
</comment>
<feature type="binding site" evidence="4">
    <location>
        <position position="311"/>
    </location>
    <ligand>
        <name>pyridoxal 5'-phosphate</name>
        <dbReference type="ChEBI" id="CHEBI:597326"/>
    </ligand>
</feature>
<dbReference type="NCBIfam" id="TIGR01814">
    <property type="entry name" value="kynureninase"/>
    <property type="match status" value="1"/>
</dbReference>
<dbReference type="HAMAP" id="MF_01970">
    <property type="entry name" value="Kynureninase"/>
    <property type="match status" value="1"/>
</dbReference>
<dbReference type="UniPathway" id="UPA00334">
    <property type="reaction ID" value="UER00455"/>
</dbReference>
<dbReference type="GO" id="GO:0009435">
    <property type="term" value="P:NAD+ biosynthetic process"/>
    <property type="evidence" value="ECO:0007669"/>
    <property type="project" value="UniProtKB-UniRule"/>
</dbReference>
<feature type="binding site" evidence="4">
    <location>
        <position position="285"/>
    </location>
    <ligand>
        <name>pyridoxal 5'-phosphate</name>
        <dbReference type="ChEBI" id="CHEBI:597326"/>
    </ligand>
</feature>
<organism evidence="8 9">
    <name type="scientific">Tepidimonas thermarum</name>
    <dbReference type="NCBI Taxonomy" id="335431"/>
    <lineage>
        <taxon>Bacteria</taxon>
        <taxon>Pseudomonadati</taxon>
        <taxon>Pseudomonadota</taxon>
        <taxon>Betaproteobacteria</taxon>
        <taxon>Burkholderiales</taxon>
        <taxon>Tepidimonas</taxon>
    </lineage>
</organism>
<dbReference type="InterPro" id="IPR015422">
    <property type="entry name" value="PyrdxlP-dep_Trfase_small"/>
</dbReference>
<feature type="binding site" evidence="4">
    <location>
        <position position="251"/>
    </location>
    <ligand>
        <name>pyridoxal 5'-phosphate</name>
        <dbReference type="ChEBI" id="CHEBI:597326"/>
    </ligand>
</feature>
<protein>
    <recommendedName>
        <fullName evidence="4 5">Kynureninase</fullName>
        <ecNumber evidence="4 5">3.7.1.3</ecNumber>
    </recommendedName>
    <alternativeName>
        <fullName evidence="4">L-kynurenine hydrolase</fullName>
    </alternativeName>
</protein>
<reference evidence="8 9" key="1">
    <citation type="submission" date="2019-07" db="EMBL/GenBank/DDBJ databases">
        <title>Tepidimonas thermarum AA-1 draft genome.</title>
        <authorList>
            <person name="Da Costa M.S."/>
            <person name="Froufe H.J.C."/>
            <person name="Egas C."/>
            <person name="Albuquerque L."/>
        </authorList>
    </citation>
    <scope>NUCLEOTIDE SEQUENCE [LARGE SCALE GENOMIC DNA]</scope>
    <source>
        <strain evidence="8 9">AA-1</strain>
    </source>
</reference>
<dbReference type="GO" id="GO:0030170">
    <property type="term" value="F:pyridoxal phosphate binding"/>
    <property type="evidence" value="ECO:0007669"/>
    <property type="project" value="UniProtKB-UniRule"/>
</dbReference>
<dbReference type="GO" id="GO:0097053">
    <property type="term" value="P:L-kynurenine catabolic process"/>
    <property type="evidence" value="ECO:0007669"/>
    <property type="project" value="UniProtKB-UniRule"/>
</dbReference>
<dbReference type="InterPro" id="IPR015424">
    <property type="entry name" value="PyrdxlP-dep_Trfase"/>
</dbReference>
<dbReference type="UniPathway" id="UPA00253">
    <property type="reaction ID" value="UER00329"/>
</dbReference>
<feature type="binding site" evidence="4">
    <location>
        <position position="226"/>
    </location>
    <ligand>
        <name>pyridoxal 5'-phosphate</name>
        <dbReference type="ChEBI" id="CHEBI:597326"/>
    </ligand>
</feature>
<comment type="subunit">
    <text evidence="4 6">Homodimer.</text>
</comment>
<comment type="similarity">
    <text evidence="4 6">Belongs to the kynureninase family.</text>
</comment>
<dbReference type="PIRSF" id="PIRSF038800">
    <property type="entry name" value="KYNU"/>
    <property type="match status" value="1"/>
</dbReference>
<dbReference type="Pfam" id="PF22580">
    <property type="entry name" value="KYNU_C"/>
    <property type="match status" value="1"/>
</dbReference>
<dbReference type="EMBL" id="VJOL01000043">
    <property type="protein sequence ID" value="TSE28573.1"/>
    <property type="molecule type" value="Genomic_DNA"/>
</dbReference>
<dbReference type="PANTHER" id="PTHR14084">
    <property type="entry name" value="KYNURENINASE"/>
    <property type="match status" value="1"/>
</dbReference>
<evidence type="ECO:0000256" key="1">
    <source>
        <dbReference type="ARBA" id="ARBA00022642"/>
    </source>
</evidence>
<evidence type="ECO:0000313" key="8">
    <source>
        <dbReference type="EMBL" id="TSE28573.1"/>
    </source>
</evidence>
<dbReference type="GO" id="GO:0005737">
    <property type="term" value="C:cytoplasm"/>
    <property type="evidence" value="ECO:0007669"/>
    <property type="project" value="UniProtKB-UniRule"/>
</dbReference>
<feature type="domain" description="Aminotransferase class V" evidence="7">
    <location>
        <begin position="99"/>
        <end position="259"/>
    </location>
</feature>
<evidence type="ECO:0000256" key="3">
    <source>
        <dbReference type="ARBA" id="ARBA00022898"/>
    </source>
</evidence>
<dbReference type="GO" id="GO:0030429">
    <property type="term" value="F:kynureninase activity"/>
    <property type="evidence" value="ECO:0007669"/>
    <property type="project" value="UniProtKB-UniRule"/>
</dbReference>
<proteinExistence type="inferred from homology"/>
<evidence type="ECO:0000313" key="9">
    <source>
        <dbReference type="Proteomes" id="UP000318542"/>
    </source>
</evidence>
<gene>
    <name evidence="4 8" type="primary">kynU</name>
    <name evidence="8" type="ORF">Tther_01985</name>
</gene>
<evidence type="ECO:0000259" key="7">
    <source>
        <dbReference type="Pfam" id="PF00266"/>
    </source>
</evidence>
<evidence type="ECO:0000256" key="4">
    <source>
        <dbReference type="HAMAP-Rule" id="MF_01970"/>
    </source>
</evidence>
<evidence type="ECO:0000256" key="2">
    <source>
        <dbReference type="ARBA" id="ARBA00022801"/>
    </source>
</evidence>
<feature type="binding site" evidence="4">
    <location>
        <position position="197"/>
    </location>
    <ligand>
        <name>pyridoxal 5'-phosphate</name>
        <dbReference type="ChEBI" id="CHEBI:597326"/>
    </ligand>
</feature>
<dbReference type="SUPFAM" id="SSF53383">
    <property type="entry name" value="PLP-dependent transferases"/>
    <property type="match status" value="1"/>
</dbReference>
<dbReference type="Gene3D" id="3.90.1150.10">
    <property type="entry name" value="Aspartate Aminotransferase, domain 1"/>
    <property type="match status" value="1"/>
</dbReference>
<feature type="binding site" evidence="4">
    <location>
        <begin position="154"/>
        <end position="157"/>
    </location>
    <ligand>
        <name>pyridoxal 5'-phosphate</name>
        <dbReference type="ChEBI" id="CHEBI:597326"/>
    </ligand>
</feature>
<dbReference type="Pfam" id="PF00266">
    <property type="entry name" value="Aminotran_5"/>
    <property type="match status" value="1"/>
</dbReference>
<dbReference type="EC" id="3.7.1.3" evidence="4 5"/>
<comment type="pathway">
    <text evidence="4 6">Amino-acid degradation; L-kynurenine degradation; L-alanine and anthranilate from L-kynurenine: step 1/1.</text>
</comment>
<dbReference type="InterPro" id="IPR010111">
    <property type="entry name" value="Kynureninase"/>
</dbReference>
<comment type="cofactor">
    <cofactor evidence="4 6">
        <name>pyridoxal 5'-phosphate</name>
        <dbReference type="ChEBI" id="CHEBI:597326"/>
    </cofactor>
</comment>
<dbReference type="Proteomes" id="UP000318542">
    <property type="component" value="Unassembled WGS sequence"/>
</dbReference>
<dbReference type="GO" id="GO:0019441">
    <property type="term" value="P:L-tryptophan catabolic process to kynurenine"/>
    <property type="evidence" value="ECO:0007669"/>
    <property type="project" value="TreeGrafter"/>
</dbReference>
<name>A0A554WYA8_9BURK</name>
<dbReference type="PANTHER" id="PTHR14084:SF0">
    <property type="entry name" value="KYNURENINASE"/>
    <property type="match status" value="1"/>
</dbReference>
<feature type="binding site" evidence="4">
    <location>
        <position position="229"/>
    </location>
    <ligand>
        <name>pyridoxal 5'-phosphate</name>
        <dbReference type="ChEBI" id="CHEBI:597326"/>
    </ligand>
</feature>
<dbReference type="GO" id="GO:0019805">
    <property type="term" value="P:quinolinate biosynthetic process"/>
    <property type="evidence" value="ECO:0007669"/>
    <property type="project" value="UniProtKB-UniRule"/>
</dbReference>
<dbReference type="GO" id="GO:0043420">
    <property type="term" value="P:anthranilate metabolic process"/>
    <property type="evidence" value="ECO:0007669"/>
    <property type="project" value="TreeGrafter"/>
</dbReference>